<feature type="region of interest" description="Disordered" evidence="1">
    <location>
        <begin position="39"/>
        <end position="130"/>
    </location>
</feature>
<reference evidence="3" key="1">
    <citation type="submission" date="2025-08" db="UniProtKB">
        <authorList>
            <consortium name="RefSeq"/>
        </authorList>
    </citation>
    <scope>IDENTIFICATION</scope>
    <source>
        <tissue evidence="3">Young leaves</tissue>
    </source>
</reference>
<name>A0A6J1I303_CUCMA</name>
<dbReference type="GeneID" id="111469128"/>
<proteinExistence type="predicted"/>
<keyword evidence="2" id="KW-1185">Reference proteome</keyword>
<dbReference type="Proteomes" id="UP000504608">
    <property type="component" value="Unplaced"/>
</dbReference>
<dbReference type="RefSeq" id="XP_022970143.1">
    <property type="nucleotide sequence ID" value="XM_023114375.1"/>
</dbReference>
<evidence type="ECO:0000256" key="1">
    <source>
        <dbReference type="SAM" id="MobiDB-lite"/>
    </source>
</evidence>
<protein>
    <submittedName>
        <fullName evidence="3">Uncharacterized protein LOC111469128</fullName>
    </submittedName>
</protein>
<dbReference type="OrthoDB" id="10622820at2759"/>
<sequence length="130" mass="13683">MGACATKPKAKVDTAVIPAPEPVDDMVKNTEEVKVVEDEKRVDGVIDEKDDTENVVVEEAKPPSLDSAKPPSLDSATPPSLDSAKPPSLDSLLVEKQAEVPSVTKAEEQPPKGTAVVAGAEEVKKNERSA</sequence>
<dbReference type="AlphaFoldDB" id="A0A6J1I303"/>
<accession>A0A6J1I303</accession>
<gene>
    <name evidence="3" type="primary">LOC111469128</name>
</gene>
<dbReference type="KEGG" id="cmax:111469128"/>
<organism evidence="2 3">
    <name type="scientific">Cucurbita maxima</name>
    <name type="common">Pumpkin</name>
    <name type="synonym">Winter squash</name>
    <dbReference type="NCBI Taxonomy" id="3661"/>
    <lineage>
        <taxon>Eukaryota</taxon>
        <taxon>Viridiplantae</taxon>
        <taxon>Streptophyta</taxon>
        <taxon>Embryophyta</taxon>
        <taxon>Tracheophyta</taxon>
        <taxon>Spermatophyta</taxon>
        <taxon>Magnoliopsida</taxon>
        <taxon>eudicotyledons</taxon>
        <taxon>Gunneridae</taxon>
        <taxon>Pentapetalae</taxon>
        <taxon>rosids</taxon>
        <taxon>fabids</taxon>
        <taxon>Cucurbitales</taxon>
        <taxon>Cucurbitaceae</taxon>
        <taxon>Cucurbiteae</taxon>
        <taxon>Cucurbita</taxon>
    </lineage>
</organism>
<evidence type="ECO:0000313" key="3">
    <source>
        <dbReference type="RefSeq" id="XP_022970143.1"/>
    </source>
</evidence>
<feature type="compositionally biased region" description="Basic and acidic residues" evidence="1">
    <location>
        <begin position="121"/>
        <end position="130"/>
    </location>
</feature>
<evidence type="ECO:0000313" key="2">
    <source>
        <dbReference type="Proteomes" id="UP000504608"/>
    </source>
</evidence>